<evidence type="ECO:0000259" key="1">
    <source>
        <dbReference type="Pfam" id="PF00144"/>
    </source>
</evidence>
<dbReference type="Proteomes" id="UP001317963">
    <property type="component" value="Chromosome"/>
</dbReference>
<dbReference type="Pfam" id="PF00144">
    <property type="entry name" value="Beta-lactamase"/>
    <property type="match status" value="1"/>
</dbReference>
<proteinExistence type="predicted"/>
<reference evidence="2 3" key="1">
    <citation type="submission" date="2019-02" db="EMBL/GenBank/DDBJ databases">
        <title>Halieaceae_genomes.</title>
        <authorList>
            <person name="Li S.-H."/>
        </authorList>
    </citation>
    <scope>NUCLEOTIDE SEQUENCE [LARGE SCALE GENOMIC DNA]</scope>
    <source>
        <strain evidence="2 3">JH123</strain>
    </source>
</reference>
<sequence length="401" mass="42037">MSNGGFINLRSISIWLLPLTFSALVSCGGGGGGSSPTPAPVVVDPSPPAPTAPDFSEVDASFQAFIDERTDFDGISYVLVDADGIIHQEVFGDHTDDTVVLLASTSKVPAVMTLMALQEDANVDFSMSEPVSTYLAYDGPYADRTVEQMVSNTSGIPGLRLLAGYGSSTGPTIEDFNHLCQFSAQAFFNFEACGQTLVQNELPTTQPAGSVYDYGGSQWQIAGVTASTVANATWNQLVDQYLVTPCGLEVFTFGNPWESPTSFTGSVDTLAGTSNPNVEGGAITNMADYAKLLQVHLNGGLCGDTQVLSEDSIASMQTDRGGVVTTNATPYGMGWWIREDLPGVFTDPGAFGAVSFIDVNRGIGGYMAIDEYGDAADSGAPPGFFIGQAIPAIQAAWDAAQ</sequence>
<protein>
    <submittedName>
        <fullName evidence="2">Class A beta-lactamase-related serine hydrolase</fullName>
    </submittedName>
</protein>
<dbReference type="SUPFAM" id="SSF56601">
    <property type="entry name" value="beta-lactamase/transpeptidase-like"/>
    <property type="match status" value="1"/>
</dbReference>
<dbReference type="InterPro" id="IPR012338">
    <property type="entry name" value="Beta-lactam/transpept-like"/>
</dbReference>
<dbReference type="GO" id="GO:0016787">
    <property type="term" value="F:hydrolase activity"/>
    <property type="evidence" value="ECO:0007669"/>
    <property type="project" value="UniProtKB-KW"/>
</dbReference>
<dbReference type="RefSeq" id="WP_279243148.1">
    <property type="nucleotide sequence ID" value="NZ_CP036501.1"/>
</dbReference>
<dbReference type="PANTHER" id="PTHR43283">
    <property type="entry name" value="BETA-LACTAMASE-RELATED"/>
    <property type="match status" value="1"/>
</dbReference>
<accession>A0ABY6Q6N8</accession>
<evidence type="ECO:0000313" key="3">
    <source>
        <dbReference type="Proteomes" id="UP001317963"/>
    </source>
</evidence>
<feature type="domain" description="Beta-lactamase-related" evidence="1">
    <location>
        <begin position="62"/>
        <end position="368"/>
    </location>
</feature>
<dbReference type="InterPro" id="IPR050789">
    <property type="entry name" value="Diverse_Enzym_Activities"/>
</dbReference>
<dbReference type="PANTHER" id="PTHR43283:SF3">
    <property type="entry name" value="BETA-LACTAMASE FAMILY PROTEIN (AFU_ORTHOLOGUE AFUA_5G07500)"/>
    <property type="match status" value="1"/>
</dbReference>
<name>A0ABY6Q6N8_9GAMM</name>
<keyword evidence="3" id="KW-1185">Reference proteome</keyword>
<dbReference type="EMBL" id="CP036501">
    <property type="protein sequence ID" value="UZP74332.1"/>
    <property type="molecule type" value="Genomic_DNA"/>
</dbReference>
<evidence type="ECO:0000313" key="2">
    <source>
        <dbReference type="EMBL" id="UZP74332.1"/>
    </source>
</evidence>
<dbReference type="Gene3D" id="3.40.710.10">
    <property type="entry name" value="DD-peptidase/beta-lactamase superfamily"/>
    <property type="match status" value="1"/>
</dbReference>
<dbReference type="InterPro" id="IPR001466">
    <property type="entry name" value="Beta-lactam-related"/>
</dbReference>
<keyword evidence="2" id="KW-0378">Hydrolase</keyword>
<gene>
    <name evidence="2" type="ORF">E0F26_06070</name>
</gene>
<organism evidence="2 3">
    <name type="scientific">Candidatus Paraluminiphilus aquimaris</name>
    <dbReference type="NCBI Taxonomy" id="2518994"/>
    <lineage>
        <taxon>Bacteria</taxon>
        <taxon>Pseudomonadati</taxon>
        <taxon>Pseudomonadota</taxon>
        <taxon>Gammaproteobacteria</taxon>
        <taxon>Cellvibrionales</taxon>
        <taxon>Halieaceae</taxon>
        <taxon>Candidatus Paraluminiphilus</taxon>
    </lineage>
</organism>